<evidence type="ECO:0000313" key="4">
    <source>
        <dbReference type="Proteomes" id="UP000585609"/>
    </source>
</evidence>
<dbReference type="Gene3D" id="3.40.50.20">
    <property type="match status" value="1"/>
</dbReference>
<dbReference type="AlphaFoldDB" id="A0A6V8NVK3"/>
<dbReference type="InterPro" id="IPR041107">
    <property type="entry name" value="Rimk_N"/>
</dbReference>
<dbReference type="EMBL" id="BLRW01000392">
    <property type="protein sequence ID" value="GFP24187.1"/>
    <property type="molecule type" value="Genomic_DNA"/>
</dbReference>
<dbReference type="Pfam" id="PF18030">
    <property type="entry name" value="Rimk_N"/>
    <property type="match status" value="1"/>
</dbReference>
<evidence type="ECO:0000313" key="3">
    <source>
        <dbReference type="EMBL" id="GFP24187.1"/>
    </source>
</evidence>
<name>A0A6V8NVK3_9ACTN</name>
<accession>A0A6V8NVK3</accession>
<comment type="caution">
    <text evidence="3">The sequence shown here is derived from an EMBL/GenBank/DDBJ whole genome shotgun (WGS) entry which is preliminary data.</text>
</comment>
<dbReference type="Proteomes" id="UP000585609">
    <property type="component" value="Unassembled WGS sequence"/>
</dbReference>
<sequence length="124" mass="13916">MKLGLFGQPRETRSFQNRCSERGVSFLKVGILACKVSWHVQSLLNALGQRGVEAHSFPITRFVAHIGGKPVVKCHGIGLDDYRGLLVRIIPWGSLEQIIFRMDVLHHLEDMGIRIVNSPSTIEK</sequence>
<proteinExistence type="predicted"/>
<organism evidence="3 4">
    <name type="scientific">Candidatus Hakubella thermalkaliphila</name>
    <dbReference type="NCBI Taxonomy" id="2754717"/>
    <lineage>
        <taxon>Bacteria</taxon>
        <taxon>Bacillati</taxon>
        <taxon>Actinomycetota</taxon>
        <taxon>Actinomycetota incertae sedis</taxon>
        <taxon>Candidatus Hakubellales</taxon>
        <taxon>Candidatus Hakubellaceae</taxon>
        <taxon>Candidatus Hakubella</taxon>
    </lineage>
</organism>
<protein>
    <recommendedName>
        <fullName evidence="2">RimK preATP-grasp domain-containing protein</fullName>
    </recommendedName>
</protein>
<gene>
    <name evidence="3" type="ORF">HKBW3S09_01653</name>
</gene>
<reference evidence="3 4" key="1">
    <citation type="journal article" date="2020" name="Front. Microbiol.">
        <title>Single-cell genomics of novel Actinobacteria with the Wood-Ljungdahl pathway discovered in a serpentinizing system.</title>
        <authorList>
            <person name="Merino N."/>
            <person name="Kawai M."/>
            <person name="Boyd E.S."/>
            <person name="Colman D.R."/>
            <person name="McGlynn S.E."/>
            <person name="Nealson K.H."/>
            <person name="Kurokawa K."/>
            <person name="Hongoh Y."/>
        </authorList>
    </citation>
    <scope>NUCLEOTIDE SEQUENCE [LARGE SCALE GENOMIC DNA]</scope>
    <source>
        <strain evidence="3 4">S09_30</strain>
    </source>
</reference>
<evidence type="ECO:0000256" key="1">
    <source>
        <dbReference type="ARBA" id="ARBA00001946"/>
    </source>
</evidence>
<comment type="cofactor">
    <cofactor evidence="1">
        <name>Mg(2+)</name>
        <dbReference type="ChEBI" id="CHEBI:18420"/>
    </cofactor>
</comment>
<feature type="domain" description="RimK preATP-grasp" evidence="2">
    <location>
        <begin position="27"/>
        <end position="122"/>
    </location>
</feature>
<evidence type="ECO:0000259" key="2">
    <source>
        <dbReference type="Pfam" id="PF18030"/>
    </source>
</evidence>